<dbReference type="AlphaFoldDB" id="A0A0P6VMN5"/>
<evidence type="ECO:0008006" key="3">
    <source>
        <dbReference type="Google" id="ProtNLM"/>
    </source>
</evidence>
<dbReference type="InterPro" id="IPR025255">
    <property type="entry name" value="DUF4202"/>
</dbReference>
<organism evidence="1 2">
    <name type="scientific">Prosthecodimorpha hirschii</name>
    <dbReference type="NCBI Taxonomy" id="665126"/>
    <lineage>
        <taxon>Bacteria</taxon>
        <taxon>Pseudomonadati</taxon>
        <taxon>Pseudomonadota</taxon>
        <taxon>Alphaproteobacteria</taxon>
        <taxon>Hyphomicrobiales</taxon>
        <taxon>Ancalomicrobiaceae</taxon>
        <taxon>Prosthecodimorpha</taxon>
    </lineage>
</organism>
<proteinExistence type="predicted"/>
<dbReference type="RefSeq" id="WP_054358745.1">
    <property type="nucleotide sequence ID" value="NZ_LJYW01000001.1"/>
</dbReference>
<reference evidence="1 2" key="1">
    <citation type="submission" date="2015-09" db="EMBL/GenBank/DDBJ databases">
        <authorList>
            <person name="Jackson K.R."/>
            <person name="Lunt B.L."/>
            <person name="Fisher J.N.B."/>
            <person name="Gardner A.V."/>
            <person name="Bailey M.E."/>
            <person name="Deus L.M."/>
            <person name="Earl A.S."/>
            <person name="Gibby P.D."/>
            <person name="Hartmann K.A."/>
            <person name="Liu J.E."/>
            <person name="Manci A.M."/>
            <person name="Nielsen D.A."/>
            <person name="Solomon M.B."/>
            <person name="Breakwell D.P."/>
            <person name="Burnett S.H."/>
            <person name="Grose J.H."/>
        </authorList>
    </citation>
    <scope>NUCLEOTIDE SEQUENCE [LARGE SCALE GENOMIC DNA]</scope>
    <source>
        <strain evidence="1 2">16</strain>
    </source>
</reference>
<dbReference type="Pfam" id="PF13875">
    <property type="entry name" value="DUF4202"/>
    <property type="match status" value="1"/>
</dbReference>
<evidence type="ECO:0000313" key="1">
    <source>
        <dbReference type="EMBL" id="KPL52582.1"/>
    </source>
</evidence>
<dbReference type="PANTHER" id="PTHR41729:SF1">
    <property type="entry name" value="GLUTAMYL-TRNA SYNTHETASE"/>
    <property type="match status" value="1"/>
</dbReference>
<dbReference type="EMBL" id="LJYW01000001">
    <property type="protein sequence ID" value="KPL52582.1"/>
    <property type="molecule type" value="Genomic_DNA"/>
</dbReference>
<dbReference type="Proteomes" id="UP000048984">
    <property type="component" value="Unassembled WGS sequence"/>
</dbReference>
<dbReference type="PANTHER" id="PTHR41729">
    <property type="entry name" value="GLUTAMYL-TRNA SYNTHETASE"/>
    <property type="match status" value="1"/>
</dbReference>
<keyword evidence="2" id="KW-1185">Reference proteome</keyword>
<gene>
    <name evidence="1" type="ORF">ABB55_10390</name>
</gene>
<protein>
    <recommendedName>
        <fullName evidence="3">Glutamyl-tRNA synthetase</fullName>
    </recommendedName>
</protein>
<reference evidence="1 2" key="2">
    <citation type="submission" date="2015-10" db="EMBL/GenBank/DDBJ databases">
        <title>Draft Genome Sequence of Prosthecomicrobium hirschii ATCC 27832.</title>
        <authorList>
            <person name="Daniel J."/>
            <person name="Givan S.A."/>
            <person name="Brun Y.V."/>
            <person name="Brown P.J."/>
        </authorList>
    </citation>
    <scope>NUCLEOTIDE SEQUENCE [LARGE SCALE GENOMIC DNA]</scope>
    <source>
        <strain evidence="1 2">16</strain>
    </source>
</reference>
<dbReference type="STRING" id="665126.ABB55_10390"/>
<sequence length="205" mass="22872">MSDLRPEDRLAAAYAAIDRANADDPTLAGDPPRPYAVIYGERMTAWLERLVPDASDALRIAVRGQHIRRFDRPRSEFPMDKPGYFAWRNRLKDHHADLIAGIMTEVGYGEDDVSRARSIVRKERLKRDPDAQALEDCACLVFLEQEFAPFAARHEDDKIVDIVAKTWIKMSAAGHAAAVAMVPALPERLQRLVGQAVAAAGARRD</sequence>
<comment type="caution">
    <text evidence="1">The sequence shown here is derived from an EMBL/GenBank/DDBJ whole genome shotgun (WGS) entry which is preliminary data.</text>
</comment>
<accession>A0A0P6VMN5</accession>
<evidence type="ECO:0000313" key="2">
    <source>
        <dbReference type="Proteomes" id="UP000048984"/>
    </source>
</evidence>
<name>A0A0P6VMN5_9HYPH</name>